<dbReference type="InterPro" id="IPR012599">
    <property type="entry name" value="Propeptide_C1A"/>
</dbReference>
<dbReference type="InterPro" id="IPR000668">
    <property type="entry name" value="Peptidase_C1A_C"/>
</dbReference>
<evidence type="ECO:0000259" key="11">
    <source>
        <dbReference type="SMART" id="SM00645"/>
    </source>
</evidence>
<dbReference type="EMBL" id="SJOL01006493">
    <property type="protein sequence ID" value="TGZ65230.1"/>
    <property type="molecule type" value="Genomic_DNA"/>
</dbReference>
<evidence type="ECO:0000256" key="3">
    <source>
        <dbReference type="ARBA" id="ARBA00022729"/>
    </source>
</evidence>
<comment type="similarity">
    <text evidence="1">Belongs to the peptidase C1 family.</text>
</comment>
<accession>A0A4S2LNF7</accession>
<dbReference type="AlphaFoldDB" id="A0A4S2LNF7"/>
<feature type="signal peptide" evidence="10">
    <location>
        <begin position="1"/>
        <end position="19"/>
    </location>
</feature>
<evidence type="ECO:0000256" key="4">
    <source>
        <dbReference type="ARBA" id="ARBA00022801"/>
    </source>
</evidence>
<dbReference type="SMART" id="SM00645">
    <property type="entry name" value="Pept_C1"/>
    <property type="match status" value="1"/>
</dbReference>
<dbReference type="PROSITE" id="PS00640">
    <property type="entry name" value="THIOL_PROTEASE_ASN"/>
    <property type="match status" value="1"/>
</dbReference>
<dbReference type="CDD" id="cd02620">
    <property type="entry name" value="Peptidase_C1A_CathepsinB"/>
    <property type="match status" value="1"/>
</dbReference>
<keyword evidence="5" id="KW-0788">Thiol protease</keyword>
<dbReference type="PRINTS" id="PR00705">
    <property type="entry name" value="PAPAIN"/>
</dbReference>
<comment type="caution">
    <text evidence="12">The sequence shown here is derived from an EMBL/GenBank/DDBJ whole genome shotgun (WGS) entry which is preliminary data.</text>
</comment>
<dbReference type="InterPro" id="IPR025661">
    <property type="entry name" value="Pept_asp_AS"/>
</dbReference>
<dbReference type="STRING" id="147828.A0A4S2LNF7"/>
<keyword evidence="13" id="KW-1185">Reference proteome</keyword>
<keyword evidence="4" id="KW-0378">Hydrolase</keyword>
<evidence type="ECO:0000256" key="1">
    <source>
        <dbReference type="ARBA" id="ARBA00008455"/>
    </source>
</evidence>
<protein>
    <recommendedName>
        <fullName evidence="9">Cathepsin B-like cysteine proteinase</fullName>
    </recommendedName>
</protein>
<keyword evidence="7" id="KW-1015">Disulfide bond</keyword>
<keyword evidence="3 10" id="KW-0732">Signal</keyword>
<evidence type="ECO:0000256" key="10">
    <source>
        <dbReference type="SAM" id="SignalP"/>
    </source>
</evidence>
<feature type="chain" id="PRO_5020869289" description="Cathepsin B-like cysteine proteinase" evidence="10">
    <location>
        <begin position="20"/>
        <end position="347"/>
    </location>
</feature>
<evidence type="ECO:0000256" key="9">
    <source>
        <dbReference type="ARBA" id="ARBA00073107"/>
    </source>
</evidence>
<dbReference type="GO" id="GO:0006508">
    <property type="term" value="P:proteolysis"/>
    <property type="evidence" value="ECO:0007669"/>
    <property type="project" value="UniProtKB-KW"/>
</dbReference>
<name>A0A4S2LNF7_OPIFE</name>
<dbReference type="SUPFAM" id="SSF54001">
    <property type="entry name" value="Cysteine proteinases"/>
    <property type="match status" value="1"/>
</dbReference>
<evidence type="ECO:0000256" key="5">
    <source>
        <dbReference type="ARBA" id="ARBA00022807"/>
    </source>
</evidence>
<evidence type="ECO:0000313" key="13">
    <source>
        <dbReference type="Proteomes" id="UP000308267"/>
    </source>
</evidence>
<feature type="domain" description="Peptidase C1A papain C-terminal" evidence="11">
    <location>
        <begin position="86"/>
        <end position="339"/>
    </location>
</feature>
<dbReference type="GO" id="GO:0004197">
    <property type="term" value="F:cysteine-type endopeptidase activity"/>
    <property type="evidence" value="ECO:0007669"/>
    <property type="project" value="InterPro"/>
</dbReference>
<dbReference type="Pfam" id="PF08127">
    <property type="entry name" value="Propeptide_C1"/>
    <property type="match status" value="1"/>
</dbReference>
<evidence type="ECO:0000256" key="2">
    <source>
        <dbReference type="ARBA" id="ARBA00022670"/>
    </source>
</evidence>
<dbReference type="PROSITE" id="PS00139">
    <property type="entry name" value="THIOL_PROTEASE_CYS"/>
    <property type="match status" value="1"/>
</dbReference>
<dbReference type="FunFam" id="3.90.70.10:FF:000031">
    <property type="entry name" value="Cathepsin B"/>
    <property type="match status" value="1"/>
</dbReference>
<proteinExistence type="inferred from homology"/>
<evidence type="ECO:0000313" key="12">
    <source>
        <dbReference type="EMBL" id="TGZ65230.1"/>
    </source>
</evidence>
<evidence type="ECO:0000256" key="6">
    <source>
        <dbReference type="ARBA" id="ARBA00023145"/>
    </source>
</evidence>
<evidence type="ECO:0000256" key="8">
    <source>
        <dbReference type="ARBA" id="ARBA00055576"/>
    </source>
</evidence>
<comment type="function">
    <text evidence="8">Thiol protease. Has a role as a digestive enzyme.</text>
</comment>
<sequence>MRATILFCAIAIHLADSDGKPKHEALSDELVDYVNSQVEATWKAAKSERFKTLEEIRSVLGTMREGQNVKEFRRPTISHEDITLELPREFDAREHWPGCRTIHQIRDQSGCGSCWAFGAVTAMSDRVCIHSNQTLVNVQLSATDLLACCTTCGFGCVGGWVGMAWDYWRDNGIVTGGEYKDNHTCLPYPFPPCRHHGAKGAEYPPCPERLYSTPQCVSECQKGYARKYEDDKIRASTSYNLYRSAITIQKEIWIRGPVEAAMNVYADFANYAGGVYKHTTGELLGGHAIRLLGWGVEEDGTPYWLAANSWNPSWGEKGFFRILRGSDHCGIESDVSAGLPIIPERSS</sequence>
<dbReference type="OrthoDB" id="640249at2759"/>
<dbReference type="Gene3D" id="3.90.70.10">
    <property type="entry name" value="Cysteine proteinases"/>
    <property type="match status" value="1"/>
</dbReference>
<reference evidence="12 13" key="1">
    <citation type="journal article" date="2019" name="BMC Genomics">
        <title>New insights from Opisthorchis felineus genome: update on genomics of the epidemiologically important liver flukes.</title>
        <authorList>
            <person name="Ershov N.I."/>
            <person name="Mordvinov V.A."/>
            <person name="Prokhortchouk E.B."/>
            <person name="Pakharukova M.Y."/>
            <person name="Gunbin K.V."/>
            <person name="Ustyantsev K."/>
            <person name="Genaev M.A."/>
            <person name="Blinov A.G."/>
            <person name="Mazur A."/>
            <person name="Boulygina E."/>
            <person name="Tsygankova S."/>
            <person name="Khrameeva E."/>
            <person name="Chekanov N."/>
            <person name="Fan G."/>
            <person name="Xiao A."/>
            <person name="Zhang H."/>
            <person name="Xu X."/>
            <person name="Yang H."/>
            <person name="Solovyev V."/>
            <person name="Lee S.M."/>
            <person name="Liu X."/>
            <person name="Afonnikov D.A."/>
            <person name="Skryabin K.G."/>
        </authorList>
    </citation>
    <scope>NUCLEOTIDE SEQUENCE [LARGE SCALE GENOMIC DNA]</scope>
    <source>
        <strain evidence="12">AK-0245</strain>
        <tissue evidence="12">Whole organism</tissue>
    </source>
</reference>
<dbReference type="Pfam" id="PF00112">
    <property type="entry name" value="Peptidase_C1"/>
    <property type="match status" value="1"/>
</dbReference>
<keyword evidence="2" id="KW-0645">Protease</keyword>
<dbReference type="PANTHER" id="PTHR12411">
    <property type="entry name" value="CYSTEINE PROTEASE FAMILY C1-RELATED"/>
    <property type="match status" value="1"/>
</dbReference>
<organism evidence="12 13">
    <name type="scientific">Opisthorchis felineus</name>
    <dbReference type="NCBI Taxonomy" id="147828"/>
    <lineage>
        <taxon>Eukaryota</taxon>
        <taxon>Metazoa</taxon>
        <taxon>Spiralia</taxon>
        <taxon>Lophotrochozoa</taxon>
        <taxon>Platyhelminthes</taxon>
        <taxon>Trematoda</taxon>
        <taxon>Digenea</taxon>
        <taxon>Opisthorchiida</taxon>
        <taxon>Opisthorchiata</taxon>
        <taxon>Opisthorchiidae</taxon>
        <taxon>Opisthorchis</taxon>
    </lineage>
</organism>
<keyword evidence="6" id="KW-0865">Zymogen</keyword>
<dbReference type="Proteomes" id="UP000308267">
    <property type="component" value="Unassembled WGS sequence"/>
</dbReference>
<gene>
    <name evidence="12" type="ORF">CRM22_005946</name>
</gene>
<dbReference type="InterPro" id="IPR025660">
    <property type="entry name" value="Pept_his_AS"/>
</dbReference>
<dbReference type="PROSITE" id="PS00639">
    <property type="entry name" value="THIOL_PROTEASE_HIS"/>
    <property type="match status" value="1"/>
</dbReference>
<evidence type="ECO:0000256" key="7">
    <source>
        <dbReference type="ARBA" id="ARBA00023157"/>
    </source>
</evidence>
<dbReference type="InterPro" id="IPR038765">
    <property type="entry name" value="Papain-like_cys_pep_sf"/>
</dbReference>
<dbReference type="InterPro" id="IPR000169">
    <property type="entry name" value="Pept_cys_AS"/>
</dbReference>
<dbReference type="InterPro" id="IPR013128">
    <property type="entry name" value="Peptidase_C1A"/>
</dbReference>